<proteinExistence type="predicted"/>
<evidence type="ECO:0000313" key="2">
    <source>
        <dbReference type="EMBL" id="KAJ1214991.1"/>
    </source>
</evidence>
<evidence type="ECO:0000256" key="1">
    <source>
        <dbReference type="SAM" id="MobiDB-lite"/>
    </source>
</evidence>
<protein>
    <submittedName>
        <fullName evidence="2">Uncharacterized protein</fullName>
    </submittedName>
</protein>
<feature type="compositionally biased region" description="Basic and acidic residues" evidence="1">
    <location>
        <begin position="100"/>
        <end position="114"/>
    </location>
</feature>
<feature type="compositionally biased region" description="Basic and acidic residues" evidence="1">
    <location>
        <begin position="121"/>
        <end position="133"/>
    </location>
</feature>
<accession>A0AAV7WQE9</accession>
<name>A0AAV7WQE9_PLEWA</name>
<sequence>MVHVKDRHQGSKFSLLFEPTPWKITRVQGTMVTIMRDTETVTRNVAFFKCYKHESVLVEKNSPLLNDEDDVAPDVESRQGAAQSTTYLAENLMASAGTLELRHDSLTPAEHELDPAGTGFHPDRSHGDGAPEP</sequence>
<gene>
    <name evidence="2" type="ORF">NDU88_002601</name>
</gene>
<feature type="region of interest" description="Disordered" evidence="1">
    <location>
        <begin position="99"/>
        <end position="133"/>
    </location>
</feature>
<dbReference type="Proteomes" id="UP001066276">
    <property type="component" value="Chromosome 1_1"/>
</dbReference>
<comment type="caution">
    <text evidence="2">The sequence shown here is derived from an EMBL/GenBank/DDBJ whole genome shotgun (WGS) entry which is preliminary data.</text>
</comment>
<evidence type="ECO:0000313" key="3">
    <source>
        <dbReference type="Proteomes" id="UP001066276"/>
    </source>
</evidence>
<keyword evidence="3" id="KW-1185">Reference proteome</keyword>
<dbReference type="EMBL" id="JANPWB010000001">
    <property type="protein sequence ID" value="KAJ1214991.1"/>
    <property type="molecule type" value="Genomic_DNA"/>
</dbReference>
<reference evidence="2" key="1">
    <citation type="journal article" date="2022" name="bioRxiv">
        <title>Sequencing and chromosome-scale assembly of the giantPleurodeles waltlgenome.</title>
        <authorList>
            <person name="Brown T."/>
            <person name="Elewa A."/>
            <person name="Iarovenko S."/>
            <person name="Subramanian E."/>
            <person name="Araus A.J."/>
            <person name="Petzold A."/>
            <person name="Susuki M."/>
            <person name="Suzuki K.-i.T."/>
            <person name="Hayashi T."/>
            <person name="Toyoda A."/>
            <person name="Oliveira C."/>
            <person name="Osipova E."/>
            <person name="Leigh N.D."/>
            <person name="Simon A."/>
            <person name="Yun M.H."/>
        </authorList>
    </citation>
    <scope>NUCLEOTIDE SEQUENCE</scope>
    <source>
        <strain evidence="2">20211129_DDA</strain>
        <tissue evidence="2">Liver</tissue>
    </source>
</reference>
<dbReference type="AlphaFoldDB" id="A0AAV7WQE9"/>
<organism evidence="2 3">
    <name type="scientific">Pleurodeles waltl</name>
    <name type="common">Iberian ribbed newt</name>
    <dbReference type="NCBI Taxonomy" id="8319"/>
    <lineage>
        <taxon>Eukaryota</taxon>
        <taxon>Metazoa</taxon>
        <taxon>Chordata</taxon>
        <taxon>Craniata</taxon>
        <taxon>Vertebrata</taxon>
        <taxon>Euteleostomi</taxon>
        <taxon>Amphibia</taxon>
        <taxon>Batrachia</taxon>
        <taxon>Caudata</taxon>
        <taxon>Salamandroidea</taxon>
        <taxon>Salamandridae</taxon>
        <taxon>Pleurodelinae</taxon>
        <taxon>Pleurodeles</taxon>
    </lineage>
</organism>